<dbReference type="InterPro" id="IPR000547">
    <property type="entry name" value="Clathrin_H-chain/VPS_repeat"/>
</dbReference>
<dbReference type="InterPro" id="IPR057308">
    <property type="entry name" value="CHCR_PEP5_VPS11"/>
</dbReference>
<dbReference type="EMBL" id="JAATJU010024708">
    <property type="protein sequence ID" value="KAH0505076.1"/>
    <property type="molecule type" value="Genomic_DNA"/>
</dbReference>
<accession>A0A8J6G2Z0</accession>
<evidence type="ECO:0000256" key="4">
    <source>
        <dbReference type="ARBA" id="ARBA00022771"/>
    </source>
</evidence>
<keyword evidence="8" id="KW-0175">Coiled coil</keyword>
<dbReference type="GO" id="GO:0006904">
    <property type="term" value="P:vesicle docking involved in exocytosis"/>
    <property type="evidence" value="ECO:0007669"/>
    <property type="project" value="TreeGrafter"/>
</dbReference>
<protein>
    <submittedName>
        <fullName evidence="9">Vacuolar protein sorting-associated protein 11-like protein</fullName>
    </submittedName>
</protein>
<feature type="repeat" description="CHCR" evidence="7">
    <location>
        <begin position="1"/>
        <end position="94"/>
    </location>
</feature>
<reference evidence="9" key="1">
    <citation type="submission" date="2020-03" db="EMBL/GenBank/DDBJ databases">
        <title>Studies in the Genomics of Life Span.</title>
        <authorList>
            <person name="Glass D."/>
        </authorList>
    </citation>
    <scope>NUCLEOTIDE SEQUENCE</scope>
    <source>
        <strain evidence="9">LTLLF</strain>
        <tissue evidence="9">Muscle</tissue>
    </source>
</reference>
<keyword evidence="3" id="KW-0479">Metal-binding</keyword>
<dbReference type="GO" id="GO:0006886">
    <property type="term" value="P:intracellular protein transport"/>
    <property type="evidence" value="ECO:0007669"/>
    <property type="project" value="UniProtKB-UniRule"/>
</dbReference>
<organism evidence="9 10">
    <name type="scientific">Microtus ochrogaster</name>
    <name type="common">Prairie vole</name>
    <dbReference type="NCBI Taxonomy" id="79684"/>
    <lineage>
        <taxon>Eukaryota</taxon>
        <taxon>Metazoa</taxon>
        <taxon>Chordata</taxon>
        <taxon>Craniata</taxon>
        <taxon>Vertebrata</taxon>
        <taxon>Euteleostomi</taxon>
        <taxon>Mammalia</taxon>
        <taxon>Eutheria</taxon>
        <taxon>Euarchontoglires</taxon>
        <taxon>Glires</taxon>
        <taxon>Rodentia</taxon>
        <taxon>Myomorpha</taxon>
        <taxon>Muroidea</taxon>
        <taxon>Cricetidae</taxon>
        <taxon>Arvicolinae</taxon>
        <taxon>Microtus</taxon>
    </lineage>
</organism>
<feature type="coiled-coil region" evidence="8">
    <location>
        <begin position="168"/>
        <end position="202"/>
    </location>
</feature>
<keyword evidence="6" id="KW-0472">Membrane</keyword>
<comment type="subcellular location">
    <subcellularLocation>
        <location evidence="1">Late endosome membrane</location>
        <topology evidence="1">Peripheral membrane protein</topology>
        <orientation evidence="1">Cytoplasmic side</orientation>
    </subcellularLocation>
    <subcellularLocation>
        <location evidence="2">Lysosome membrane</location>
        <topology evidence="2">Peripheral membrane protein</topology>
        <orientation evidence="2">Cytoplasmic side</orientation>
    </subcellularLocation>
</comment>
<evidence type="ECO:0000256" key="6">
    <source>
        <dbReference type="ARBA" id="ARBA00023136"/>
    </source>
</evidence>
<dbReference type="GO" id="GO:0030674">
    <property type="term" value="F:protein-macromolecule adaptor activity"/>
    <property type="evidence" value="ECO:0007669"/>
    <property type="project" value="TreeGrafter"/>
</dbReference>
<evidence type="ECO:0000256" key="2">
    <source>
        <dbReference type="ARBA" id="ARBA00004630"/>
    </source>
</evidence>
<dbReference type="GO" id="GO:0005765">
    <property type="term" value="C:lysosomal membrane"/>
    <property type="evidence" value="ECO:0007669"/>
    <property type="project" value="UniProtKB-SubCell"/>
</dbReference>
<dbReference type="GO" id="GO:0048284">
    <property type="term" value="P:organelle fusion"/>
    <property type="evidence" value="ECO:0007669"/>
    <property type="project" value="TreeGrafter"/>
</dbReference>
<comment type="caution">
    <text evidence="9">The sequence shown here is derived from an EMBL/GenBank/DDBJ whole genome shotgun (WGS) entry which is preliminary data.</text>
</comment>
<dbReference type="GO" id="GO:0031902">
    <property type="term" value="C:late endosome membrane"/>
    <property type="evidence" value="ECO:0007669"/>
    <property type="project" value="UniProtKB-SubCell"/>
</dbReference>
<evidence type="ECO:0000256" key="1">
    <source>
        <dbReference type="ARBA" id="ARBA00004492"/>
    </source>
</evidence>
<dbReference type="Proteomes" id="UP000710432">
    <property type="component" value="Unassembled WGS sequence"/>
</dbReference>
<evidence type="ECO:0000256" key="8">
    <source>
        <dbReference type="SAM" id="Coils"/>
    </source>
</evidence>
<keyword evidence="5" id="KW-0862">Zinc</keyword>
<sequence>KEKLHAEAISLLKSGRFCNVFDKALVLCQMHDFQDGVLYLYEQGKLFQQIMHYHMQHEQYRQVIAVCERHGEQDPSLWEQALSYFARKEEDCKEYVAAVLKHIENKNLMPPLLGTGEDRLPQRRALFSACCMVLYLISSCPPISVVQTLAHNSTATLSIIRDYLVQKLQKQSQQIAQDELRVRRYREETTRIRQEIQELKSR</sequence>
<evidence type="ECO:0000313" key="9">
    <source>
        <dbReference type="EMBL" id="KAH0505076.1"/>
    </source>
</evidence>
<dbReference type="PANTHER" id="PTHR23323">
    <property type="entry name" value="VACUOLAR PROTEIN SORTING-ASSOCIATED PROTEIN"/>
    <property type="match status" value="1"/>
</dbReference>
<dbReference type="Pfam" id="PF23356">
    <property type="entry name" value="TPR_PEP5_VPS11"/>
    <property type="match status" value="1"/>
</dbReference>
<dbReference type="GO" id="GO:0008270">
    <property type="term" value="F:zinc ion binding"/>
    <property type="evidence" value="ECO:0007669"/>
    <property type="project" value="UniProtKB-KW"/>
</dbReference>
<dbReference type="GO" id="GO:0030897">
    <property type="term" value="C:HOPS complex"/>
    <property type="evidence" value="ECO:0007669"/>
    <property type="project" value="TreeGrafter"/>
</dbReference>
<gene>
    <name evidence="9" type="ORF">LTLLF_180000</name>
</gene>
<evidence type="ECO:0000313" key="10">
    <source>
        <dbReference type="Proteomes" id="UP000710432"/>
    </source>
</evidence>
<feature type="non-terminal residue" evidence="9">
    <location>
        <position position="1"/>
    </location>
</feature>
<evidence type="ECO:0000256" key="5">
    <source>
        <dbReference type="ARBA" id="ARBA00022833"/>
    </source>
</evidence>
<dbReference type="AlphaFoldDB" id="A0A8J6G2Z0"/>
<dbReference type="GO" id="GO:0007032">
    <property type="term" value="P:endosome organization"/>
    <property type="evidence" value="ECO:0007669"/>
    <property type="project" value="TreeGrafter"/>
</dbReference>
<dbReference type="GO" id="GO:0007033">
    <property type="term" value="P:vacuole organization"/>
    <property type="evidence" value="ECO:0007669"/>
    <property type="project" value="TreeGrafter"/>
</dbReference>
<name>A0A8J6G2Z0_MICOH</name>
<keyword evidence="4" id="KW-0863">Zinc-finger</keyword>
<dbReference type="PANTHER" id="PTHR23323:SF24">
    <property type="entry name" value="VACUOLAR PROTEIN SORTING-ASSOCIATED PROTEIN 11 HOMOLOG"/>
    <property type="match status" value="1"/>
</dbReference>
<proteinExistence type="predicted"/>
<dbReference type="PROSITE" id="PS50236">
    <property type="entry name" value="CHCR"/>
    <property type="match status" value="1"/>
</dbReference>
<evidence type="ECO:0000256" key="3">
    <source>
        <dbReference type="ARBA" id="ARBA00022723"/>
    </source>
</evidence>
<evidence type="ECO:0000256" key="7">
    <source>
        <dbReference type="PROSITE-ProRule" id="PRU01006"/>
    </source>
</evidence>